<sequence length="90" mass="10315">MGTEPFWAARIEGRCIVYSHPEDQDGTRVWTRYAKNLKRETWAGALEGQPFELRAWPDQSCSDGMSDKRYPLAVELKVRGELRRGCAKAL</sequence>
<evidence type="ECO:0000313" key="1">
    <source>
        <dbReference type="EMBL" id="ODP38910.1"/>
    </source>
</evidence>
<name>A0A1E3M1G1_9SPHN</name>
<comment type="caution">
    <text evidence="1">The sequence shown here is derived from an EMBL/GenBank/DDBJ whole genome shotgun (WGS) entry which is preliminary data.</text>
</comment>
<dbReference type="EMBL" id="MDDS01000010">
    <property type="protein sequence ID" value="ODP38910.1"/>
    <property type="molecule type" value="Genomic_DNA"/>
</dbReference>
<dbReference type="AlphaFoldDB" id="A0A1E3M1G1"/>
<proteinExistence type="predicted"/>
<organism evidence="1 2">
    <name type="scientific">Sphingomonas turrisvirgatae</name>
    <dbReference type="NCBI Taxonomy" id="1888892"/>
    <lineage>
        <taxon>Bacteria</taxon>
        <taxon>Pseudomonadati</taxon>
        <taxon>Pseudomonadota</taxon>
        <taxon>Alphaproteobacteria</taxon>
        <taxon>Sphingomonadales</taxon>
        <taxon>Sphingomonadaceae</taxon>
        <taxon>Sphingomonas</taxon>
    </lineage>
</organism>
<dbReference type="Proteomes" id="UP000094487">
    <property type="component" value="Unassembled WGS sequence"/>
</dbReference>
<gene>
    <name evidence="1" type="ORF">BFL28_12675</name>
</gene>
<reference evidence="1 2" key="1">
    <citation type="submission" date="2016-08" db="EMBL/GenBank/DDBJ databases">
        <title>Draft genome of the agarase producing Sphingomonas sp. MCT13.</title>
        <authorList>
            <person name="D'Andrea M.M."/>
            <person name="Rossolini G.M."/>
            <person name="Thaller M.C."/>
        </authorList>
    </citation>
    <scope>NUCLEOTIDE SEQUENCE [LARGE SCALE GENOMIC DNA]</scope>
    <source>
        <strain evidence="1 2">MCT13</strain>
    </source>
</reference>
<accession>A0A1E3M1G1</accession>
<dbReference type="STRING" id="1888892.BFL28_12675"/>
<evidence type="ECO:0000313" key="2">
    <source>
        <dbReference type="Proteomes" id="UP000094487"/>
    </source>
</evidence>
<keyword evidence="2" id="KW-1185">Reference proteome</keyword>
<protein>
    <submittedName>
        <fullName evidence="1">Uncharacterized protein</fullName>
    </submittedName>
</protein>